<reference evidence="13" key="1">
    <citation type="submission" date="2025-05" db="UniProtKB">
        <authorList>
            <consortium name="RefSeq"/>
        </authorList>
    </citation>
    <scope>NUCLEOTIDE SEQUENCE [LARGE SCALE GENOMIC DNA]</scope>
</reference>
<evidence type="ECO:0000256" key="3">
    <source>
        <dbReference type="ARBA" id="ARBA00005978"/>
    </source>
</evidence>
<evidence type="ECO:0000313" key="14">
    <source>
        <dbReference type="RefSeq" id="XP_065645694.1"/>
    </source>
</evidence>
<feature type="region of interest" description="Disordered" evidence="10">
    <location>
        <begin position="834"/>
        <end position="860"/>
    </location>
</feature>
<proteinExistence type="inferred from homology"/>
<dbReference type="Gene3D" id="3.30.450.200">
    <property type="match status" value="1"/>
</dbReference>
<keyword evidence="14" id="KW-0808">Transferase</keyword>
<dbReference type="PANTHER" id="PTHR13008:SF7">
    <property type="entry name" value="MAP KINASE-ACTIVATING DEATH DOMAIN PROTEIN"/>
    <property type="match status" value="1"/>
</dbReference>
<evidence type="ECO:0000313" key="13">
    <source>
        <dbReference type="Proteomes" id="UP001652625"/>
    </source>
</evidence>
<feature type="domain" description="UDENN" evidence="12">
    <location>
        <begin position="7"/>
        <end position="628"/>
    </location>
</feature>
<dbReference type="Pfam" id="PF02141">
    <property type="entry name" value="DENN"/>
    <property type="match status" value="1"/>
</dbReference>
<protein>
    <recommendedName>
        <fullName evidence="4">MAP kinase-activating death domain protein</fullName>
    </recommendedName>
</protein>
<evidence type="ECO:0000256" key="10">
    <source>
        <dbReference type="SAM" id="MobiDB-lite"/>
    </source>
</evidence>
<keyword evidence="8" id="KW-0053">Apoptosis</keyword>
<feature type="compositionally biased region" description="Acidic residues" evidence="10">
    <location>
        <begin position="668"/>
        <end position="681"/>
    </location>
</feature>
<comment type="similarity">
    <text evidence="3">Belongs to the MADD family.</text>
</comment>
<evidence type="ECO:0000256" key="7">
    <source>
        <dbReference type="ARBA" id="ARBA00022658"/>
    </source>
</evidence>
<dbReference type="InterPro" id="IPR001194">
    <property type="entry name" value="cDENN_dom"/>
</dbReference>
<dbReference type="SMART" id="SM00800">
    <property type="entry name" value="uDENN"/>
    <property type="match status" value="1"/>
</dbReference>
<dbReference type="InterPro" id="IPR037516">
    <property type="entry name" value="Tripartite_DENN"/>
</dbReference>
<keyword evidence="9 11" id="KW-0472">Membrane</keyword>
<keyword evidence="11" id="KW-0812">Transmembrane</keyword>
<keyword evidence="14" id="KW-0418">Kinase</keyword>
<keyword evidence="5" id="KW-1003">Cell membrane</keyword>
<dbReference type="Pfam" id="PF25328">
    <property type="entry name" value="PH_MADD"/>
    <property type="match status" value="1"/>
</dbReference>
<evidence type="ECO:0000256" key="1">
    <source>
        <dbReference type="ARBA" id="ARBA00004236"/>
    </source>
</evidence>
<keyword evidence="11" id="KW-1133">Transmembrane helix</keyword>
<organism evidence="13 14">
    <name type="scientific">Hydra vulgaris</name>
    <name type="common">Hydra</name>
    <name type="synonym">Hydra attenuata</name>
    <dbReference type="NCBI Taxonomy" id="6087"/>
    <lineage>
        <taxon>Eukaryota</taxon>
        <taxon>Metazoa</taxon>
        <taxon>Cnidaria</taxon>
        <taxon>Hydrozoa</taxon>
        <taxon>Hydroidolina</taxon>
        <taxon>Anthoathecata</taxon>
        <taxon>Aplanulata</taxon>
        <taxon>Hydridae</taxon>
        <taxon>Hydra</taxon>
    </lineage>
</organism>
<dbReference type="InterPro" id="IPR056574">
    <property type="entry name" value="Death_MADD"/>
</dbReference>
<dbReference type="InterPro" id="IPR005112">
    <property type="entry name" value="dDENN_dom"/>
</dbReference>
<dbReference type="SMART" id="SM00799">
    <property type="entry name" value="DENN"/>
    <property type="match status" value="1"/>
</dbReference>
<feature type="region of interest" description="Disordered" evidence="10">
    <location>
        <begin position="1063"/>
        <end position="1120"/>
    </location>
</feature>
<feature type="region of interest" description="Disordered" evidence="10">
    <location>
        <begin position="665"/>
        <end position="689"/>
    </location>
</feature>
<dbReference type="Pfam" id="PF23629">
    <property type="entry name" value="Death_MADD"/>
    <property type="match status" value="1"/>
</dbReference>
<name>A0ABM4B9X7_HYDVU</name>
<sequence>MPRLVEYIIAVGIKRPKVDSTESPELIKRYPREDHKDFPLHPDIVFFCQPEGCSTSSKKISLHQINTFVFTLTDKETSITRFGICCNFFRPCLGAPQNNKKQVEQLSLEGDLIEKKDVNEIDKKRLSLNSLTKKSSLASNLVLCYSLTSICIISSFPFFSTFRECLYVLRKLVESRNNNKKEIFDKLSNDLVDDINQNINQLTLIQCRNWSLLFNNQDYLNSQSINTDILDVDYWIRNLLKIPLPVSGLNRVEVELLPRHIQPPLTFALPESSRFSFSDYPVHLPLELLGVETCLKILTCIMLEHKVVIQSRDYNALSISVMSLTTMLYPLEYMFPIIPLLPTCMKNAEQLLLAPSPFVIGIPSSFFRIKGMSFQVPNDILIVDLDTNKMSVPLSMDEIPSLPEPEGTILKDELNQRFIKIVRKWRAQSRDAALADAYFAMDLMCGFQKRLKVRVNPRRERVDDSWSTLQLINMGKPRLLLQNTIIFIILYYIYIYIYIFFFFFFFYFLACLFSPHSVSDIDGDSSSPLIGRMNERNNNFYGNDIDSVDIAVRCALAKFFMSPNVLGNFMNHTRVLRLYPRPVVALQKEAFIISRPCQSKFIEALAKTQAVEYFAEWMVNPTNTVFKKVEAGIYDPRIIGDKPRWYSHYVQPFYYQVHNPHSHLGSDLVDDSDSDPNFDEPDNIKNGDHDLDEHNACSCCSSFEDSDSEVIDVFGSEDNACDEASLNNNLNHINSKIQELYDTSYSNVLTDQDAEEIKERINTNSVFLTPVYRAEEKGNTYTAELAKNKVHLPEPLIVPRANSFAALTSNDKKSIELVGKMAIGRSLSAVLGSIKSKSGPKSSVSESNSSVVSASNMNSSLKGKPVKLISSRNLEGRRESDITESIRIIEPNDQKIYSSDNQQFLTEVAGYVKSGDGVGWLSTKRLRRILVHEGLRQYLINQLDLDVKDKQVILNDVHISRNVYRGYLELLKLIVEGYENSIIKCGLGGLSSVFHFLEIAHRYYCGKRYHDDSTLTDEPATNGKKSEGLSTGILKDSEDHDSDRSQHFHRDLSFFSKPKINIEKNNKKTSLQNHGSVTQNGASETQNGASETQNGASKTQNGASETQNGASETQNGASVTQNTQIQINSIPIVNGLKKIQTKYLVTKSNTSGGFRYNSGVCEKSTFELAGRGVNGTGRRYLFEGLNHNRTSILWDNMDFWEYSFLDSVASEREAAGMDVNHLELINRYKSLSPQEKHLLEEDEDNLLAVLLHNMIAFMLCMDVSKKEIKRKIRRLLGKSHIGLSQTHWIDNLLDDIDKLEGNDIDLMIPKSRLLKIQIFVVHLGDNQSGTMIFLEVREDSIVLKSTNGNIVEHWWYESVVNMSCSPRTKVVCIWIRAEEETALHKICTRKCKKLYNSIKESMQKAADRLNIRGVGVNLGGNFTVVDNATGQQGKLKVSLEGVDIIFVDKKVSIEISNLKNCCAKDKLLKVEEFLPLDQTIHEHKFFTAQANEICYAILCLFSYVAASKHALTSATGSLASDN</sequence>
<feature type="transmembrane region" description="Helical" evidence="11">
    <location>
        <begin position="484"/>
        <end position="509"/>
    </location>
</feature>
<evidence type="ECO:0000256" key="9">
    <source>
        <dbReference type="ARBA" id="ARBA00023136"/>
    </source>
</evidence>
<dbReference type="InterPro" id="IPR039980">
    <property type="entry name" value="MADD"/>
</dbReference>
<dbReference type="PANTHER" id="PTHR13008">
    <property type="entry name" value="MAP-KINASE ACTIVATING DEATH DOMAIN PROTEIN MADD /DENN/AEX-3 C.ELEGANS"/>
    <property type="match status" value="1"/>
</dbReference>
<keyword evidence="6" id="KW-0963">Cytoplasm</keyword>
<dbReference type="InterPro" id="IPR005113">
    <property type="entry name" value="uDENN_dom"/>
</dbReference>
<feature type="compositionally biased region" description="Basic and acidic residues" evidence="10">
    <location>
        <begin position="1035"/>
        <end position="1050"/>
    </location>
</feature>
<dbReference type="InterPro" id="IPR043153">
    <property type="entry name" value="DENN_C"/>
</dbReference>
<evidence type="ECO:0000256" key="5">
    <source>
        <dbReference type="ARBA" id="ARBA00022475"/>
    </source>
</evidence>
<gene>
    <name evidence="14" type="primary">LOC101238875</name>
</gene>
<dbReference type="InterPro" id="IPR057469">
    <property type="entry name" value="PH_MADD"/>
</dbReference>
<dbReference type="Gene3D" id="3.40.50.11500">
    <property type="match status" value="1"/>
</dbReference>
<feature type="region of interest" description="Disordered" evidence="10">
    <location>
        <begin position="1014"/>
        <end position="1050"/>
    </location>
</feature>
<dbReference type="Pfam" id="PF03456">
    <property type="entry name" value="uDENN"/>
    <property type="match status" value="1"/>
</dbReference>
<dbReference type="GO" id="GO:0016301">
    <property type="term" value="F:kinase activity"/>
    <property type="evidence" value="ECO:0007669"/>
    <property type="project" value="UniProtKB-KW"/>
</dbReference>
<evidence type="ECO:0000256" key="8">
    <source>
        <dbReference type="ARBA" id="ARBA00022703"/>
    </source>
</evidence>
<feature type="transmembrane region" description="Helical" evidence="11">
    <location>
        <begin position="137"/>
        <end position="162"/>
    </location>
</feature>
<reference evidence="14" key="2">
    <citation type="submission" date="2025-08" db="UniProtKB">
        <authorList>
            <consortium name="RefSeq"/>
        </authorList>
    </citation>
    <scope>IDENTIFICATION</scope>
</reference>
<evidence type="ECO:0000256" key="11">
    <source>
        <dbReference type="SAM" id="Phobius"/>
    </source>
</evidence>
<dbReference type="Proteomes" id="UP001652625">
    <property type="component" value="Chromosome 02"/>
</dbReference>
<dbReference type="PROSITE" id="PS50211">
    <property type="entry name" value="DENN"/>
    <property type="match status" value="1"/>
</dbReference>
<evidence type="ECO:0000256" key="2">
    <source>
        <dbReference type="ARBA" id="ARBA00004496"/>
    </source>
</evidence>
<evidence type="ECO:0000256" key="4">
    <source>
        <dbReference type="ARBA" id="ARBA00017868"/>
    </source>
</evidence>
<comment type="subcellular location">
    <subcellularLocation>
        <location evidence="1">Cell membrane</location>
    </subcellularLocation>
    <subcellularLocation>
        <location evidence="2">Cytoplasm</location>
    </subcellularLocation>
</comment>
<evidence type="ECO:0000259" key="12">
    <source>
        <dbReference type="PROSITE" id="PS50211"/>
    </source>
</evidence>
<dbReference type="GeneID" id="101238875"/>
<evidence type="ECO:0000256" key="6">
    <source>
        <dbReference type="ARBA" id="ARBA00022490"/>
    </source>
</evidence>
<feature type="compositionally biased region" description="Polar residues" evidence="10">
    <location>
        <begin position="1069"/>
        <end position="1120"/>
    </location>
</feature>
<dbReference type="SMART" id="SM00801">
    <property type="entry name" value="dDENN"/>
    <property type="match status" value="1"/>
</dbReference>
<dbReference type="RefSeq" id="XP_065645694.1">
    <property type="nucleotide sequence ID" value="XM_065789622.1"/>
</dbReference>
<accession>A0ABM4B9X7</accession>
<keyword evidence="7" id="KW-0344">Guanine-nucleotide releasing factor</keyword>
<keyword evidence="13" id="KW-1185">Reference proteome</keyword>